<protein>
    <submittedName>
        <fullName evidence="1">DUF2633 family protein</fullName>
    </submittedName>
</protein>
<keyword evidence="3" id="KW-1185">Reference proteome</keyword>
<gene>
    <name evidence="2" type="ORF">DP181_07090</name>
    <name evidence="1" type="ORF">H9R40_02420</name>
</gene>
<name>A0AAW3XDS7_9ENTR</name>
<dbReference type="RefSeq" id="WP_023331060.1">
    <property type="nucleotide sequence ID" value="NZ_JAMFWF010000012.1"/>
</dbReference>
<evidence type="ECO:0000313" key="4">
    <source>
        <dbReference type="Proteomes" id="UP000613022"/>
    </source>
</evidence>
<reference evidence="2 3" key="1">
    <citation type="submission" date="2018-06" db="EMBL/GenBank/DDBJ databases">
        <title>ACT-28, a chromosomally-encoded AmpC with carbapenemase activity from Enterobacter kobei.</title>
        <authorList>
            <person name="Jousset A.B."/>
            <person name="Oueslati S."/>
            <person name="Bernabeu S."/>
            <person name="Takissian J."/>
            <person name="Creton E."/>
            <person name="Vogel A."/>
            <person name="Cotellon G."/>
            <person name="Bonnin R.A."/>
            <person name="Dortet L."/>
            <person name="Naas T."/>
        </authorList>
    </citation>
    <scope>NUCLEOTIDE SEQUENCE [LARGE SCALE GENOMIC DNA]</scope>
    <source>
        <strain evidence="2 3">149H6</strain>
    </source>
</reference>
<proteinExistence type="predicted"/>
<evidence type="ECO:0000313" key="2">
    <source>
        <dbReference type="EMBL" id="RAY28016.1"/>
    </source>
</evidence>
<dbReference type="InterPro" id="IPR022576">
    <property type="entry name" value="YfgG"/>
</dbReference>
<evidence type="ECO:0000313" key="3">
    <source>
        <dbReference type="Proteomes" id="UP000250603"/>
    </source>
</evidence>
<dbReference type="AlphaFoldDB" id="A0AAW3XDS7"/>
<dbReference type="EMBL" id="JACSEP010000003">
    <property type="protein sequence ID" value="MBC6322105.1"/>
    <property type="molecule type" value="Genomic_DNA"/>
</dbReference>
<reference evidence="1" key="2">
    <citation type="submission" date="2020-08" db="EMBL/GenBank/DDBJ databases">
        <title>Distribution of Beta-Lactamase Producing Gram-Negative Bacterial Isolates in Isabela River of Santo Domingo, Dominican Republic.</title>
        <authorList>
            <person name="Calderon V."/>
            <person name="Del Rosario C."/>
            <person name="Duarte A."/>
            <person name="Bonnelly R."/>
            <person name="Barauna R."/>
            <person name="Ramos R.T."/>
            <person name="Perdomo O.P."/>
            <person name="Rodriguez De Francisco L.E."/>
            <person name="Franco De Los Santos E.F."/>
        </authorList>
    </citation>
    <scope>NUCLEOTIDE SEQUENCE</scope>
    <source>
        <strain evidence="1">INTEC_BI4_1.1</strain>
    </source>
</reference>
<organism evidence="1 4">
    <name type="scientific">Enterobacter kobei</name>
    <dbReference type="NCBI Taxonomy" id="208224"/>
    <lineage>
        <taxon>Bacteria</taxon>
        <taxon>Pseudomonadati</taxon>
        <taxon>Pseudomonadota</taxon>
        <taxon>Gammaproteobacteria</taxon>
        <taxon>Enterobacterales</taxon>
        <taxon>Enterobacteriaceae</taxon>
        <taxon>Enterobacter</taxon>
        <taxon>Enterobacter cloacae complex</taxon>
    </lineage>
</organism>
<accession>A0AAW3XDS7</accession>
<evidence type="ECO:0000313" key="1">
    <source>
        <dbReference type="EMBL" id="MBC6322105.1"/>
    </source>
</evidence>
<dbReference type="EMBL" id="QMCK01000020">
    <property type="protein sequence ID" value="RAY28016.1"/>
    <property type="molecule type" value="Genomic_DNA"/>
</dbReference>
<dbReference type="Pfam" id="PF11119">
    <property type="entry name" value="DUF2633"/>
    <property type="match status" value="1"/>
</dbReference>
<dbReference type="Proteomes" id="UP000250603">
    <property type="component" value="Unassembled WGS sequence"/>
</dbReference>
<sequence>MRKRHRFNTRMTRIILLISFLFFFGRFVYSSIGAWYHHQDKIQLQQSSLNVDAADR</sequence>
<comment type="caution">
    <text evidence="1">The sequence shown here is derived from an EMBL/GenBank/DDBJ whole genome shotgun (WGS) entry which is preliminary data.</text>
</comment>
<dbReference type="Proteomes" id="UP000613022">
    <property type="component" value="Unassembled WGS sequence"/>
</dbReference>